<name>I4EV88_MODI5</name>
<keyword evidence="3" id="KW-0540">Nuclease</keyword>
<dbReference type="OrthoDB" id="5244772at2"/>
<feature type="compositionally biased region" description="Low complexity" evidence="1">
    <location>
        <begin position="61"/>
        <end position="78"/>
    </location>
</feature>
<dbReference type="GO" id="GO:0004519">
    <property type="term" value="F:endonuclease activity"/>
    <property type="evidence" value="ECO:0007669"/>
    <property type="project" value="UniProtKB-KW"/>
</dbReference>
<dbReference type="Proteomes" id="UP000006461">
    <property type="component" value="Chromosome"/>
</dbReference>
<dbReference type="PATRIC" id="fig|477641.3.peg.1759"/>
<accession>I4EV88</accession>
<dbReference type="AlphaFoldDB" id="I4EV88"/>
<keyword evidence="4" id="KW-1185">Reference proteome</keyword>
<dbReference type="SMART" id="SM00507">
    <property type="entry name" value="HNHc"/>
    <property type="match status" value="1"/>
</dbReference>
<protein>
    <submittedName>
        <fullName evidence="3">HNH endonuclease</fullName>
    </submittedName>
</protein>
<dbReference type="EMBL" id="FO203431">
    <property type="protein sequence ID" value="CCH87301.1"/>
    <property type="molecule type" value="Genomic_DNA"/>
</dbReference>
<dbReference type="eggNOG" id="COG1403">
    <property type="taxonomic scope" value="Bacteria"/>
</dbReference>
<feature type="domain" description="HNH nuclease" evidence="2">
    <location>
        <begin position="397"/>
        <end position="449"/>
    </location>
</feature>
<dbReference type="OMA" id="EMACATR"/>
<organism evidence="3 4">
    <name type="scientific">Modestobacter italicus (strain DSM 44449 / CECT 9708 / BC 501)</name>
    <dbReference type="NCBI Taxonomy" id="2732864"/>
    <lineage>
        <taxon>Bacteria</taxon>
        <taxon>Bacillati</taxon>
        <taxon>Actinomycetota</taxon>
        <taxon>Actinomycetes</taxon>
        <taxon>Geodermatophilales</taxon>
        <taxon>Geodermatophilaceae</taxon>
        <taxon>Modestobacter</taxon>
    </lineage>
</organism>
<evidence type="ECO:0000313" key="4">
    <source>
        <dbReference type="Proteomes" id="UP000006461"/>
    </source>
</evidence>
<feature type="compositionally biased region" description="Pro residues" evidence="1">
    <location>
        <begin position="483"/>
        <end position="503"/>
    </location>
</feature>
<dbReference type="CDD" id="cd00085">
    <property type="entry name" value="HNHc"/>
    <property type="match status" value="1"/>
</dbReference>
<gene>
    <name evidence="3" type="ordered locus">MODMU_1864</name>
</gene>
<keyword evidence="3" id="KW-0255">Endonuclease</keyword>
<dbReference type="KEGG" id="mmar:MODMU_1864"/>
<keyword evidence="3" id="KW-0378">Hydrolase</keyword>
<evidence type="ECO:0000256" key="1">
    <source>
        <dbReference type="SAM" id="MobiDB-lite"/>
    </source>
</evidence>
<evidence type="ECO:0000259" key="2">
    <source>
        <dbReference type="SMART" id="SM00507"/>
    </source>
</evidence>
<dbReference type="InterPro" id="IPR003870">
    <property type="entry name" value="DUF222"/>
</dbReference>
<dbReference type="InterPro" id="IPR003615">
    <property type="entry name" value="HNH_nuc"/>
</dbReference>
<evidence type="ECO:0000313" key="3">
    <source>
        <dbReference type="EMBL" id="CCH87301.1"/>
    </source>
</evidence>
<dbReference type="Gene3D" id="1.10.30.50">
    <property type="match status" value="1"/>
</dbReference>
<dbReference type="STRING" id="477641.MODMU_1864"/>
<feature type="region of interest" description="Disordered" evidence="1">
    <location>
        <begin position="470"/>
        <end position="503"/>
    </location>
</feature>
<dbReference type="HOGENOM" id="CLU_520400_0_0_11"/>
<reference evidence="3 4" key="1">
    <citation type="journal article" date="2012" name="J. Bacteriol.">
        <title>Genome Sequence of Radiation-Resistant Modestobacter marinus Strain BC501, a Representative Actinobacterium That Thrives on Calcareous Stone Surfaces.</title>
        <authorList>
            <person name="Normand P."/>
            <person name="Gury J."/>
            <person name="Pujic P."/>
            <person name="Chouaia B."/>
            <person name="Crotti E."/>
            <person name="Brusetti L."/>
            <person name="Daffonchio D."/>
            <person name="Vacherie B."/>
            <person name="Barbe V."/>
            <person name="Medigue C."/>
            <person name="Calteau A."/>
            <person name="Ghodhbane-Gtari F."/>
            <person name="Essoussi I."/>
            <person name="Nouioui I."/>
            <person name="Abbassi-Ghozzi I."/>
            <person name="Gtari M."/>
        </authorList>
    </citation>
    <scope>NUCLEOTIDE SEQUENCE [LARGE SCALE GENOMIC DNA]</scope>
    <source>
        <strain evidence="4">BC 501</strain>
    </source>
</reference>
<feature type="region of interest" description="Disordered" evidence="1">
    <location>
        <begin position="61"/>
        <end position="80"/>
    </location>
</feature>
<sequence>MTGAGVQVLVDLVWEHPVTRPRPPASWLSDEERAVELQRAQQQARIAAYEAELIMSMAAARPATDDPAPGTPGARRPGWAVDEGYGGTSEFFTAELSAVLNVGRGTAAHRYARAHTWLTKLPQTFAALAAGELDERRAAQLAEVLQHTSAEVAGQVEAALLPEATDLAVTRLKARATELMVQLDAAATEERRKEAEKTADVHLYPSASDGRATLAADLPAEEAIECYDIVDQLAKMLKADGDPRRIGALRAHVLSMLIRRPGDNALPPVSANFTITADLDGLAGRSNAPGEVNGLPITAAHVRELLARIGSLGLTTPEGGTLSFAITGRDGELLATLTPAELTRLARRGCPQHPAEDTTSTAAPVSDGDAIAEPDTACNCSVTGPPPETEAYEPTDRQRAFVTTRDRRCRFPNCGQRVGWADLDHVIPAACGGATDCANLCCLCRSHHRLKTFAPGWRFAMTDDGVLTVTTPSGVTRTTRPPGMRPPPAPKPEPPPDNDPPPF</sequence>
<dbReference type="Pfam" id="PF02720">
    <property type="entry name" value="DUF222"/>
    <property type="match status" value="1"/>
</dbReference>
<proteinExistence type="predicted"/>
<feature type="compositionally biased region" description="Low complexity" evidence="1">
    <location>
        <begin position="470"/>
        <end position="482"/>
    </location>
</feature>